<dbReference type="InterPro" id="IPR051648">
    <property type="entry name" value="CWI-Assembly_Regulator"/>
</dbReference>
<comment type="similarity">
    <text evidence="3">Belongs to the SPS2 family.</text>
</comment>
<sequence>MLWRSIIQIGLAVAMSVNSSVVSIAPECRGDVIIASVADMNVINKCATIYGSLTIDSNFNNELIDLADIESITEDLVINQNHHISEIRGSKVSSVAGTFRLQELTNLFNMELPNLHAVNSIEWSVLPILSYANTLPLKVNKSVVVSDTSLQELDLRNVAPEIEVLDINNNRYIYNLSVPVERIEVSMHLVSNGEGMTVDLANLTHVRNMTLQHLGGLKIHQLEAVENSMAIISNKFGTLNLSKLRRVGGTLFIATNAELASIEANHLEDIRGGFVAINNSKLYDVDGFKQLTSIGGALHVEGPIENLGFDSLRELRGSALIKATSGFDCDAWLSSEMVTKIRGGAIRCESNQGHYTSHDDEEDRHITQESGPVTPIATEPARMTSIAWQLSCSPWLYMLIGAIAVALN</sequence>
<dbReference type="RefSeq" id="XP_034011651.1">
    <property type="nucleotide sequence ID" value="XM_034156155.1"/>
</dbReference>
<dbReference type="GO" id="GO:0009277">
    <property type="term" value="C:fungal-type cell wall"/>
    <property type="evidence" value="ECO:0007669"/>
    <property type="project" value="TreeGrafter"/>
</dbReference>
<dbReference type="Proteomes" id="UP000449547">
    <property type="component" value="Unassembled WGS sequence"/>
</dbReference>
<keyword evidence="7" id="KW-0325">Glycoprotein</keyword>
<evidence type="ECO:0000256" key="4">
    <source>
        <dbReference type="ARBA" id="ARBA00022512"/>
    </source>
</evidence>
<dbReference type="SUPFAM" id="SSF52058">
    <property type="entry name" value="L domain-like"/>
    <property type="match status" value="2"/>
</dbReference>
<dbReference type="AlphaFoldDB" id="A0A642UKZ8"/>
<gene>
    <name evidence="10" type="ORF">DIURU_003398</name>
</gene>
<comment type="caution">
    <text evidence="10">The sequence shown here is derived from an EMBL/GenBank/DDBJ whole genome shotgun (WGS) entry which is preliminary data.</text>
</comment>
<dbReference type="VEuPathDB" id="FungiDB:DIURU_003398"/>
<dbReference type="GO" id="GO:0005886">
    <property type="term" value="C:plasma membrane"/>
    <property type="evidence" value="ECO:0007669"/>
    <property type="project" value="UniProtKB-SubCell"/>
</dbReference>
<evidence type="ECO:0008006" key="12">
    <source>
        <dbReference type="Google" id="ProtNLM"/>
    </source>
</evidence>
<evidence type="ECO:0000256" key="9">
    <source>
        <dbReference type="SAM" id="SignalP"/>
    </source>
</evidence>
<dbReference type="PANTHER" id="PTHR31018:SF3">
    <property type="entry name" value="RECEPTOR PROTEIN-TYROSINE KINASE"/>
    <property type="match status" value="1"/>
</dbReference>
<dbReference type="GO" id="GO:0009986">
    <property type="term" value="C:cell surface"/>
    <property type="evidence" value="ECO:0007669"/>
    <property type="project" value="TreeGrafter"/>
</dbReference>
<keyword evidence="4" id="KW-0134">Cell wall</keyword>
<evidence type="ECO:0000256" key="8">
    <source>
        <dbReference type="SAM" id="MobiDB-lite"/>
    </source>
</evidence>
<evidence type="ECO:0000256" key="2">
    <source>
        <dbReference type="ARBA" id="ARBA00004609"/>
    </source>
</evidence>
<dbReference type="Gene3D" id="3.80.20.20">
    <property type="entry name" value="Receptor L-domain"/>
    <property type="match status" value="1"/>
</dbReference>
<evidence type="ECO:0000313" key="10">
    <source>
        <dbReference type="EMBL" id="KAA8901028.1"/>
    </source>
</evidence>
<dbReference type="PANTHER" id="PTHR31018">
    <property type="entry name" value="SPORULATION-SPECIFIC PROTEIN-RELATED"/>
    <property type="match status" value="1"/>
</dbReference>
<dbReference type="OrthoDB" id="536881at2759"/>
<organism evidence="10 11">
    <name type="scientific">Diutina rugosa</name>
    <name type="common">Yeast</name>
    <name type="synonym">Candida rugosa</name>
    <dbReference type="NCBI Taxonomy" id="5481"/>
    <lineage>
        <taxon>Eukaryota</taxon>
        <taxon>Fungi</taxon>
        <taxon>Dikarya</taxon>
        <taxon>Ascomycota</taxon>
        <taxon>Saccharomycotina</taxon>
        <taxon>Pichiomycetes</taxon>
        <taxon>Debaryomycetaceae</taxon>
        <taxon>Diutina</taxon>
    </lineage>
</organism>
<keyword evidence="5" id="KW-0964">Secreted</keyword>
<evidence type="ECO:0000256" key="6">
    <source>
        <dbReference type="ARBA" id="ARBA00022729"/>
    </source>
</evidence>
<feature type="chain" id="PRO_5024943525" description="Receptor L-domain domain-containing protein" evidence="9">
    <location>
        <begin position="20"/>
        <end position="408"/>
    </location>
</feature>
<protein>
    <recommendedName>
        <fullName evidence="12">Receptor L-domain domain-containing protein</fullName>
    </recommendedName>
</protein>
<evidence type="ECO:0000256" key="5">
    <source>
        <dbReference type="ARBA" id="ARBA00022525"/>
    </source>
</evidence>
<dbReference type="OMA" id="NNNRYME"/>
<dbReference type="EMBL" id="SWFT01000105">
    <property type="protein sequence ID" value="KAA8901028.1"/>
    <property type="molecule type" value="Genomic_DNA"/>
</dbReference>
<name>A0A642UKZ8_DIURU</name>
<comment type="subcellular location">
    <subcellularLocation>
        <location evidence="2">Cell membrane</location>
        <topology evidence="2">Lipid-anchor</topology>
        <topology evidence="2">GPI-anchor</topology>
    </subcellularLocation>
    <subcellularLocation>
        <location evidence="1">Secreted</location>
        <location evidence="1">Cell wall</location>
    </subcellularLocation>
</comment>
<evidence type="ECO:0000256" key="3">
    <source>
        <dbReference type="ARBA" id="ARBA00005798"/>
    </source>
</evidence>
<keyword evidence="11" id="KW-1185">Reference proteome</keyword>
<accession>A0A642UKZ8</accession>
<proteinExistence type="inferred from homology"/>
<reference evidence="10 11" key="1">
    <citation type="submission" date="2019-07" db="EMBL/GenBank/DDBJ databases">
        <title>Genome assembly of two rare yeast pathogens: Diutina rugosa and Trichomonascus ciferrii.</title>
        <authorList>
            <person name="Mixao V."/>
            <person name="Saus E."/>
            <person name="Hansen A."/>
            <person name="Lass-Flor C."/>
            <person name="Gabaldon T."/>
        </authorList>
    </citation>
    <scope>NUCLEOTIDE SEQUENCE [LARGE SCALE GENOMIC DNA]</scope>
    <source>
        <strain evidence="10 11">CBS 613</strain>
    </source>
</reference>
<keyword evidence="6 9" id="KW-0732">Signal</keyword>
<feature type="region of interest" description="Disordered" evidence="8">
    <location>
        <begin position="351"/>
        <end position="376"/>
    </location>
</feature>
<dbReference type="InterPro" id="IPR036941">
    <property type="entry name" value="Rcpt_L-dom_sf"/>
</dbReference>
<feature type="signal peptide" evidence="9">
    <location>
        <begin position="1"/>
        <end position="19"/>
    </location>
</feature>
<evidence type="ECO:0000256" key="7">
    <source>
        <dbReference type="ARBA" id="ARBA00023180"/>
    </source>
</evidence>
<evidence type="ECO:0000256" key="1">
    <source>
        <dbReference type="ARBA" id="ARBA00004191"/>
    </source>
</evidence>
<dbReference type="GO" id="GO:0031505">
    <property type="term" value="P:fungal-type cell wall organization"/>
    <property type="evidence" value="ECO:0007669"/>
    <property type="project" value="TreeGrafter"/>
</dbReference>
<evidence type="ECO:0000313" key="11">
    <source>
        <dbReference type="Proteomes" id="UP000449547"/>
    </source>
</evidence>
<dbReference type="GeneID" id="54782049"/>